<accession>A0A820APG6</accession>
<reference evidence="2" key="1">
    <citation type="submission" date="2021-02" db="EMBL/GenBank/DDBJ databases">
        <authorList>
            <person name="Nowell W R."/>
        </authorList>
    </citation>
    <scope>NUCLEOTIDE SEQUENCE</scope>
</reference>
<organism evidence="2 3">
    <name type="scientific">Adineta steineri</name>
    <dbReference type="NCBI Taxonomy" id="433720"/>
    <lineage>
        <taxon>Eukaryota</taxon>
        <taxon>Metazoa</taxon>
        <taxon>Spiralia</taxon>
        <taxon>Gnathifera</taxon>
        <taxon>Rotifera</taxon>
        <taxon>Eurotatoria</taxon>
        <taxon>Bdelloidea</taxon>
        <taxon>Adinetida</taxon>
        <taxon>Adinetidae</taxon>
        <taxon>Adineta</taxon>
    </lineage>
</organism>
<dbReference type="GO" id="GO:0008234">
    <property type="term" value="F:cysteine-type peptidase activity"/>
    <property type="evidence" value="ECO:0007669"/>
    <property type="project" value="InterPro"/>
</dbReference>
<evidence type="ECO:0000313" key="3">
    <source>
        <dbReference type="Proteomes" id="UP000663868"/>
    </source>
</evidence>
<dbReference type="GO" id="GO:0006508">
    <property type="term" value="P:proteolysis"/>
    <property type="evidence" value="ECO:0007669"/>
    <property type="project" value="InterPro"/>
</dbReference>
<evidence type="ECO:0000313" key="2">
    <source>
        <dbReference type="EMBL" id="CAF4196412.1"/>
    </source>
</evidence>
<dbReference type="SUPFAM" id="SSF54001">
    <property type="entry name" value="Cysteine proteinases"/>
    <property type="match status" value="1"/>
</dbReference>
<protein>
    <recommendedName>
        <fullName evidence="1">Peptidase C1A papain C-terminal domain-containing protein</fullName>
    </recommendedName>
</protein>
<feature type="non-terminal residue" evidence="2">
    <location>
        <position position="1"/>
    </location>
</feature>
<dbReference type="Gene3D" id="2.40.50.170">
    <property type="entry name" value="Cysteine proteinases. Chain C"/>
    <property type="match status" value="1"/>
</dbReference>
<proteinExistence type="predicted"/>
<dbReference type="InterPro" id="IPR000668">
    <property type="entry name" value="Peptidase_C1A_C"/>
</dbReference>
<evidence type="ECO:0000259" key="1">
    <source>
        <dbReference type="Pfam" id="PF00112"/>
    </source>
</evidence>
<dbReference type="Proteomes" id="UP000663868">
    <property type="component" value="Unassembled WGS sequence"/>
</dbReference>
<dbReference type="Pfam" id="PF00112">
    <property type="entry name" value="Peptidase_C1"/>
    <property type="match status" value="1"/>
</dbReference>
<dbReference type="EMBL" id="CAJOBB010007877">
    <property type="protein sequence ID" value="CAF4196412.1"/>
    <property type="molecule type" value="Genomic_DNA"/>
</dbReference>
<dbReference type="InterPro" id="IPR038765">
    <property type="entry name" value="Papain-like_cys_pep_sf"/>
</dbReference>
<name>A0A820APG6_9BILA</name>
<feature type="domain" description="Peptidase C1A papain C-terminal" evidence="1">
    <location>
        <begin position="1"/>
        <end position="26"/>
    </location>
</feature>
<comment type="caution">
    <text evidence="2">The sequence shown here is derived from an EMBL/GenBank/DDBJ whole genome shotgun (WGS) entry which is preliminary data.</text>
</comment>
<sequence length="31" mass="3558">WGEQGYIRMTRNKRNECGIATSASYPLVPKM</sequence>
<dbReference type="AlphaFoldDB" id="A0A820APG6"/>
<gene>
    <name evidence="2" type="ORF">KXQ929_LOCUS39836</name>
</gene>